<evidence type="ECO:0000256" key="8">
    <source>
        <dbReference type="ARBA" id="ARBA00023053"/>
    </source>
</evidence>
<evidence type="ECO:0000256" key="3">
    <source>
        <dbReference type="ARBA" id="ARBA00022448"/>
    </source>
</evidence>
<dbReference type="InterPro" id="IPR001734">
    <property type="entry name" value="Na/solute_symporter"/>
</dbReference>
<evidence type="ECO:0000256" key="7">
    <source>
        <dbReference type="ARBA" id="ARBA00022989"/>
    </source>
</evidence>
<feature type="transmembrane region" description="Helical" evidence="14">
    <location>
        <begin position="319"/>
        <end position="339"/>
    </location>
</feature>
<evidence type="ECO:0000256" key="4">
    <source>
        <dbReference type="ARBA" id="ARBA00022475"/>
    </source>
</evidence>
<proteinExistence type="inferred from homology"/>
<dbReference type="STRING" id="454.Lisr_0337"/>
<dbReference type="InterPro" id="IPR038377">
    <property type="entry name" value="Na/Glc_symporter_sf"/>
</dbReference>
<evidence type="ECO:0000256" key="2">
    <source>
        <dbReference type="ARBA" id="ARBA00006434"/>
    </source>
</evidence>
<feature type="transmembrane region" description="Helical" evidence="14">
    <location>
        <begin position="63"/>
        <end position="84"/>
    </location>
</feature>
<keyword evidence="14" id="KW-0997">Cell inner membrane</keyword>
<dbReference type="InterPro" id="IPR011851">
    <property type="entry name" value="Na/Pro_symporter"/>
</dbReference>
<dbReference type="PANTHER" id="PTHR48086:SF3">
    <property type="entry name" value="SODIUM_PROLINE SYMPORTER"/>
    <property type="match status" value="1"/>
</dbReference>
<evidence type="ECO:0000256" key="13">
    <source>
        <dbReference type="RuleBase" id="RU362091"/>
    </source>
</evidence>
<dbReference type="GO" id="GO:0015824">
    <property type="term" value="P:proline transport"/>
    <property type="evidence" value="ECO:0007669"/>
    <property type="project" value="UniProtKB-UniRule"/>
</dbReference>
<comment type="catalytic activity">
    <reaction evidence="12">
        <text>L-proline(in) + Na(+)(in) = L-proline(out) + Na(+)(out)</text>
        <dbReference type="Rhea" id="RHEA:28967"/>
        <dbReference type="ChEBI" id="CHEBI:29101"/>
        <dbReference type="ChEBI" id="CHEBI:60039"/>
    </reaction>
</comment>
<keyword evidence="6 14" id="KW-0769">Symport</keyword>
<dbReference type="Proteomes" id="UP000054761">
    <property type="component" value="Unassembled WGS sequence"/>
</dbReference>
<feature type="transmembrane region" description="Helical" evidence="14">
    <location>
        <begin position="119"/>
        <end position="138"/>
    </location>
</feature>
<dbReference type="OrthoDB" id="9789704at2"/>
<keyword evidence="10 14" id="KW-0472">Membrane</keyword>
<comment type="function">
    <text evidence="14">Catalyzes the sodium-dependent uptake of extracellular L-proline.</text>
</comment>
<feature type="transmembrane region" description="Helical" evidence="14">
    <location>
        <begin position="150"/>
        <end position="175"/>
    </location>
</feature>
<gene>
    <name evidence="15" type="primary">putP</name>
    <name evidence="15" type="ORF">Lisr_0337</name>
</gene>
<feature type="transmembrane region" description="Helical" evidence="14">
    <location>
        <begin position="231"/>
        <end position="254"/>
    </location>
</feature>
<dbReference type="AlphaFoldDB" id="A0A0W0WMS6"/>
<organism evidence="15 16">
    <name type="scientific">Legionella israelensis</name>
    <dbReference type="NCBI Taxonomy" id="454"/>
    <lineage>
        <taxon>Bacteria</taxon>
        <taxon>Pseudomonadati</taxon>
        <taxon>Pseudomonadota</taxon>
        <taxon>Gammaproteobacteria</taxon>
        <taxon>Legionellales</taxon>
        <taxon>Legionellaceae</taxon>
        <taxon>Legionella</taxon>
    </lineage>
</organism>
<name>A0A0W0WMS6_9GAMM</name>
<reference evidence="15 16" key="1">
    <citation type="submission" date="2015-11" db="EMBL/GenBank/DDBJ databases">
        <title>Genomic analysis of 38 Legionella species identifies large and diverse effector repertoires.</title>
        <authorList>
            <person name="Burstein D."/>
            <person name="Amaro F."/>
            <person name="Zusman T."/>
            <person name="Lifshitz Z."/>
            <person name="Cohen O."/>
            <person name="Gilbert J.A."/>
            <person name="Pupko T."/>
            <person name="Shuman H.A."/>
            <person name="Segal G."/>
        </authorList>
    </citation>
    <scope>NUCLEOTIDE SEQUENCE [LARGE SCALE GENOMIC DNA]</scope>
    <source>
        <strain evidence="15 16">Bercovier 4</strain>
    </source>
</reference>
<sequence>MILFSFCLFLFLFILVGALSLLKNKHTSTDYLIANRNIKPWMAALSAVATNNSGYMFTGMIGFTYLIGFSTIWLLIGWISGDFISSTFIHKKLRIQTEQKNEVSYASLLAKWGGADYRWIRVFGGLVTFIFLGTYAAAQLKAGSKALYVLFGWDYSVGAIIGSLIVLIYCFAGGIRASIWTDVAQSFVMILAMAILFFVSLYDIGGFRLFIEKLQQVSPTYFSLFPPDLFLGSFWGPFLFVIGWLFAGFGVVGQPHIMIRFMAINDPHHMLKTRVYYYLWYLCFYLLTFGVGLLARLKIPDIGLFDEELALPMLAKELLPHFFVGLVLAGLFAATMSTADSQIISCTASISHDFRLNPSGSYWFTKLVTLIVALIALMIALFGHEKVFRLVLIAWSALASSFGPLLVVYALGGRPVQITAVSMMAVGLIVTLSWTLLGYSEEIYEILPGMIAGFVPYGIQKLYLKAVNVTEVEINN</sequence>
<protein>
    <recommendedName>
        <fullName evidence="14">Sodium/proline symporter</fullName>
    </recommendedName>
    <alternativeName>
        <fullName evidence="14">Proline permease</fullName>
    </alternativeName>
</protein>
<dbReference type="InterPro" id="IPR050277">
    <property type="entry name" value="Sodium:Solute_Symporter"/>
</dbReference>
<dbReference type="EMBL" id="LNYH01000009">
    <property type="protein sequence ID" value="KTD33629.1"/>
    <property type="molecule type" value="Genomic_DNA"/>
</dbReference>
<comment type="similarity">
    <text evidence="2 13">Belongs to the sodium:solute symporter (SSF) (TC 2.A.21) family.</text>
</comment>
<feature type="transmembrane region" description="Helical" evidence="14">
    <location>
        <begin position="187"/>
        <end position="211"/>
    </location>
</feature>
<evidence type="ECO:0000256" key="5">
    <source>
        <dbReference type="ARBA" id="ARBA00022692"/>
    </source>
</evidence>
<keyword evidence="14" id="KW-0029">Amino-acid transport</keyword>
<keyword evidence="3 14" id="KW-0813">Transport</keyword>
<dbReference type="Gene3D" id="1.20.1730.10">
    <property type="entry name" value="Sodium/glucose cotransporter"/>
    <property type="match status" value="1"/>
</dbReference>
<evidence type="ECO:0000256" key="14">
    <source>
        <dbReference type="RuleBase" id="RU366012"/>
    </source>
</evidence>
<keyword evidence="8 14" id="KW-0915">Sodium</keyword>
<evidence type="ECO:0000313" key="16">
    <source>
        <dbReference type="Proteomes" id="UP000054761"/>
    </source>
</evidence>
<dbReference type="PROSITE" id="PS50283">
    <property type="entry name" value="NA_SOLUT_SYMP_3"/>
    <property type="match status" value="1"/>
</dbReference>
<dbReference type="GO" id="GO:0005298">
    <property type="term" value="F:proline:sodium symporter activity"/>
    <property type="evidence" value="ECO:0007669"/>
    <property type="project" value="UniProtKB-UniRule"/>
</dbReference>
<dbReference type="RefSeq" id="WP_058500724.1">
    <property type="nucleotide sequence ID" value="NZ_CP038273.1"/>
</dbReference>
<keyword evidence="4" id="KW-1003">Cell membrane</keyword>
<feature type="transmembrane region" description="Helical" evidence="14">
    <location>
        <begin position="418"/>
        <end position="437"/>
    </location>
</feature>
<keyword evidence="16" id="KW-1185">Reference proteome</keyword>
<dbReference type="GO" id="GO:0005886">
    <property type="term" value="C:plasma membrane"/>
    <property type="evidence" value="ECO:0007669"/>
    <property type="project" value="UniProtKB-SubCell"/>
</dbReference>
<evidence type="ECO:0000256" key="12">
    <source>
        <dbReference type="ARBA" id="ARBA00033708"/>
    </source>
</evidence>
<comment type="caution">
    <text evidence="14">Lacks conserved residue(s) required for the propagation of feature annotation.</text>
</comment>
<keyword evidence="11 14" id="KW-0739">Sodium transport</keyword>
<dbReference type="PANTHER" id="PTHR48086">
    <property type="entry name" value="SODIUM/PROLINE SYMPORTER-RELATED"/>
    <property type="match status" value="1"/>
</dbReference>
<evidence type="ECO:0000256" key="1">
    <source>
        <dbReference type="ARBA" id="ARBA00004651"/>
    </source>
</evidence>
<keyword evidence="7 14" id="KW-1133">Transmembrane helix</keyword>
<feature type="transmembrane region" description="Helical" evidence="14">
    <location>
        <begin position="360"/>
        <end position="382"/>
    </location>
</feature>
<evidence type="ECO:0000256" key="6">
    <source>
        <dbReference type="ARBA" id="ARBA00022847"/>
    </source>
</evidence>
<feature type="transmembrane region" description="Helical" evidence="14">
    <location>
        <begin position="388"/>
        <end position="411"/>
    </location>
</feature>
<evidence type="ECO:0000313" key="15">
    <source>
        <dbReference type="EMBL" id="KTD33629.1"/>
    </source>
</evidence>
<keyword evidence="9 14" id="KW-0406">Ion transport</keyword>
<keyword evidence="5 14" id="KW-0812">Transmembrane</keyword>
<dbReference type="CDD" id="cd11475">
    <property type="entry name" value="SLC5sbd_PutP"/>
    <property type="match status" value="1"/>
</dbReference>
<comment type="caution">
    <text evidence="15">The sequence shown here is derived from an EMBL/GenBank/DDBJ whole genome shotgun (WGS) entry which is preliminary data.</text>
</comment>
<feature type="transmembrane region" description="Helical" evidence="14">
    <location>
        <begin position="275"/>
        <end position="299"/>
    </location>
</feature>
<dbReference type="PATRIC" id="fig|454.4.peg.351"/>
<comment type="subcellular location">
    <subcellularLocation>
        <location evidence="14">Cell inner membrane</location>
        <topology evidence="14">Multi-pass membrane protein</topology>
    </subcellularLocation>
    <subcellularLocation>
        <location evidence="1">Cell membrane</location>
        <topology evidence="1">Multi-pass membrane protein</topology>
    </subcellularLocation>
</comment>
<evidence type="ECO:0000256" key="10">
    <source>
        <dbReference type="ARBA" id="ARBA00023136"/>
    </source>
</evidence>
<evidence type="ECO:0000256" key="9">
    <source>
        <dbReference type="ARBA" id="ARBA00023065"/>
    </source>
</evidence>
<dbReference type="GO" id="GO:0031402">
    <property type="term" value="F:sodium ion binding"/>
    <property type="evidence" value="ECO:0007669"/>
    <property type="project" value="UniProtKB-UniRule"/>
</dbReference>
<accession>A0A0W0WMS6</accession>
<evidence type="ECO:0000256" key="11">
    <source>
        <dbReference type="ARBA" id="ARBA00023201"/>
    </source>
</evidence>
<dbReference type="Pfam" id="PF00474">
    <property type="entry name" value="SSF"/>
    <property type="match status" value="1"/>
</dbReference>